<organism evidence="4 5">
    <name type="scientific">Marine Group III euryarchaeote CG-Epi1</name>
    <dbReference type="NCBI Taxonomy" id="1888995"/>
    <lineage>
        <taxon>Archaea</taxon>
        <taxon>Methanobacteriati</taxon>
        <taxon>Thermoplasmatota</taxon>
        <taxon>Thermoplasmata</taxon>
        <taxon>Candidatus Thermoprofundales</taxon>
    </lineage>
</organism>
<name>A0A1J5TIS2_9ARCH</name>
<dbReference type="CDD" id="cd05637">
    <property type="entry name" value="SIS_PGI_PMI_2"/>
    <property type="match status" value="1"/>
</dbReference>
<dbReference type="STRING" id="1888995.BD935_04445"/>
<reference evidence="4 5" key="1">
    <citation type="submission" date="2016-08" db="EMBL/GenBank/DDBJ databases">
        <title>New Insights into Marine Group III Euryarchaeota, from dark to light.</title>
        <authorList>
            <person name="Haro-Moreno J.M."/>
            <person name="Rodriguez-Valera F."/>
            <person name="Lopez-Garcia P."/>
            <person name="Moreira D."/>
            <person name="Martin-Cuadrado A.B."/>
        </authorList>
    </citation>
    <scope>NUCLEOTIDE SEQUENCE [LARGE SCALE GENOMIC DNA]</scope>
    <source>
        <strain evidence="4">CG-Epi1</strain>
    </source>
</reference>
<dbReference type="PROSITE" id="PS51464">
    <property type="entry name" value="SIS"/>
    <property type="match status" value="1"/>
</dbReference>
<dbReference type="InterPro" id="IPR001347">
    <property type="entry name" value="SIS_dom"/>
</dbReference>
<evidence type="ECO:0000313" key="5">
    <source>
        <dbReference type="Proteomes" id="UP000183080"/>
    </source>
</evidence>
<sequence length="328" mass="36643">MYCDLYFNRVSYHLSMGISIDVDTRSFLDMLKAKVDVKRGSYPNKLLISGMGGSGIGGRIMESLANFENIGDISSWNNYGLPAWLSSNDNVICISYSGNTAETLSVAKDAHELGCEIEVITTGGKLGDLADDNDWQKTLIESGHQPRAALPLLLKPLLYKLNFSNIDEIVKDVSEQDYGKSQIENIATNLSGKIPCIYTEPSLEPVGYRWRCQIQENAKQLAFHHVIPEMNHNEIVGWTNANPNMIPVLIRKVNEDNEIRNRFEALKNTAWKNIRIVEIFAKCDNHLSKILETIYIGDMASIELAKLNGVDPTPVKVIENLKNELGGK</sequence>
<dbReference type="Proteomes" id="UP000183080">
    <property type="component" value="Unassembled WGS sequence"/>
</dbReference>
<dbReference type="GO" id="GO:0005975">
    <property type="term" value="P:carbohydrate metabolic process"/>
    <property type="evidence" value="ECO:0007669"/>
    <property type="project" value="InterPro"/>
</dbReference>
<dbReference type="GO" id="GO:0004347">
    <property type="term" value="F:glucose-6-phosphate isomerase activity"/>
    <property type="evidence" value="ECO:0007669"/>
    <property type="project" value="InterPro"/>
</dbReference>
<proteinExistence type="inferred from homology"/>
<dbReference type="InterPro" id="IPR019490">
    <property type="entry name" value="Glu6P/Mann6P_isomerase_C"/>
</dbReference>
<evidence type="ECO:0000256" key="1">
    <source>
        <dbReference type="ARBA" id="ARBA00010523"/>
    </source>
</evidence>
<keyword evidence="2 4" id="KW-0413">Isomerase</keyword>
<evidence type="ECO:0000259" key="3">
    <source>
        <dbReference type="PROSITE" id="PS51464"/>
    </source>
</evidence>
<comment type="similarity">
    <text evidence="1">Belongs to the PGI/PMI family.</text>
</comment>
<gene>
    <name evidence="4" type="ORF">BD935_04445</name>
</gene>
<dbReference type="SUPFAM" id="SSF53697">
    <property type="entry name" value="SIS domain"/>
    <property type="match status" value="1"/>
</dbReference>
<protein>
    <submittedName>
        <fullName evidence="4">Bifunctional phosphoglucose/phosphomannose isomerase</fullName>
    </submittedName>
</protein>
<dbReference type="AlphaFoldDB" id="A0A1J5TIS2"/>
<dbReference type="Gene3D" id="3.40.50.10490">
    <property type="entry name" value="Glucose-6-phosphate isomerase like protein, domain 1"/>
    <property type="match status" value="2"/>
</dbReference>
<dbReference type="InterPro" id="IPR046348">
    <property type="entry name" value="SIS_dom_sf"/>
</dbReference>
<evidence type="ECO:0000313" key="4">
    <source>
        <dbReference type="EMBL" id="OIR20850.1"/>
    </source>
</evidence>
<accession>A0A1J5TIS2</accession>
<dbReference type="GO" id="GO:1901135">
    <property type="term" value="P:carbohydrate derivative metabolic process"/>
    <property type="evidence" value="ECO:0007669"/>
    <property type="project" value="InterPro"/>
</dbReference>
<dbReference type="GO" id="GO:0097367">
    <property type="term" value="F:carbohydrate derivative binding"/>
    <property type="evidence" value="ECO:0007669"/>
    <property type="project" value="InterPro"/>
</dbReference>
<comment type="caution">
    <text evidence="4">The sequence shown here is derived from an EMBL/GenBank/DDBJ whole genome shotgun (WGS) entry which is preliminary data.</text>
</comment>
<dbReference type="EMBL" id="MIZA01000007">
    <property type="protein sequence ID" value="OIR20850.1"/>
    <property type="molecule type" value="Genomic_DNA"/>
</dbReference>
<dbReference type="GO" id="GO:0004476">
    <property type="term" value="F:mannose-6-phosphate isomerase activity"/>
    <property type="evidence" value="ECO:0007669"/>
    <property type="project" value="InterPro"/>
</dbReference>
<feature type="domain" description="SIS" evidence="3">
    <location>
        <begin position="33"/>
        <end position="164"/>
    </location>
</feature>
<dbReference type="Pfam" id="PF10432">
    <property type="entry name" value="bact-PGI_C"/>
    <property type="match status" value="1"/>
</dbReference>
<evidence type="ECO:0000256" key="2">
    <source>
        <dbReference type="ARBA" id="ARBA00023235"/>
    </source>
</evidence>
<dbReference type="NCBIfam" id="TIGR02128">
    <property type="entry name" value="G6PI_arch"/>
    <property type="match status" value="1"/>
</dbReference>